<accession>A0ABS1HN99</accession>
<evidence type="ECO:0000256" key="5">
    <source>
        <dbReference type="SAM" id="Phobius"/>
    </source>
</evidence>
<feature type="transmembrane region" description="Helical" evidence="5">
    <location>
        <begin position="94"/>
        <end position="112"/>
    </location>
</feature>
<keyword evidence="3 5" id="KW-1133">Transmembrane helix</keyword>
<keyword evidence="2 5" id="KW-0812">Transmembrane</keyword>
<sequence length="393" mass="45120">MGFNKLYGATVTILAFILMIRKGVKYSTIDVLLVFALGVYLYNLGWDIILNQRTLERKGFVHDFFVNPYFNIVAFIYVIDNYKIPDTLIQQVRVILIGVVAVACGVSVIQLIDDPFFLTPSEVVEYTRMMGALTNSFEIRRVSIFGYLDNLQETISFLPIVAIVTAHAIKRKKYYLLLLVMFAFIVPFGNNYRYAQLAYFVALLPLIEITKSKVKSILIISGGVVLVGVLFVGGLYLSDFDLEAYIRERVLSDSASTRLLAIEIFNKFFYRNPWFGSGVHLTDEVIAAIAGRSSQIHVGYLAHLFSYGIVGSIIAFSFWLMIARRFYRTAVRTHFWGSLAGILIYLWANVTQVYYEIFCYGLMMAFLFDRYYYNKWINENNKQVKEDNLQITE</sequence>
<organism evidence="7 8">
    <name type="scientific">Carboxylicivirga marina</name>
    <dbReference type="NCBI Taxonomy" id="2800988"/>
    <lineage>
        <taxon>Bacteria</taxon>
        <taxon>Pseudomonadati</taxon>
        <taxon>Bacteroidota</taxon>
        <taxon>Bacteroidia</taxon>
        <taxon>Marinilabiliales</taxon>
        <taxon>Marinilabiliaceae</taxon>
        <taxon>Carboxylicivirga</taxon>
    </lineage>
</organism>
<feature type="transmembrane region" description="Helical" evidence="5">
    <location>
        <begin position="6"/>
        <end position="24"/>
    </location>
</feature>
<dbReference type="Pfam" id="PF04932">
    <property type="entry name" value="Wzy_C"/>
    <property type="match status" value="1"/>
</dbReference>
<feature type="transmembrane region" description="Helical" evidence="5">
    <location>
        <begin position="64"/>
        <end position="82"/>
    </location>
</feature>
<dbReference type="EMBL" id="JAENRR010000053">
    <property type="protein sequence ID" value="MBK3519106.1"/>
    <property type="molecule type" value="Genomic_DNA"/>
</dbReference>
<comment type="caution">
    <text evidence="7">The sequence shown here is derived from an EMBL/GenBank/DDBJ whole genome shotgun (WGS) entry which is preliminary data.</text>
</comment>
<dbReference type="RefSeq" id="WP_200466327.1">
    <property type="nucleotide sequence ID" value="NZ_JAENRR010000053.1"/>
</dbReference>
<comment type="subcellular location">
    <subcellularLocation>
        <location evidence="1">Membrane</location>
        <topology evidence="1">Multi-pass membrane protein</topology>
    </subcellularLocation>
</comment>
<protein>
    <submittedName>
        <fullName evidence="7">O-antigen ligase domain-containing protein</fullName>
    </submittedName>
</protein>
<keyword evidence="8" id="KW-1185">Reference proteome</keyword>
<evidence type="ECO:0000313" key="7">
    <source>
        <dbReference type="EMBL" id="MBK3519106.1"/>
    </source>
</evidence>
<evidence type="ECO:0000256" key="2">
    <source>
        <dbReference type="ARBA" id="ARBA00022692"/>
    </source>
</evidence>
<evidence type="ECO:0000259" key="6">
    <source>
        <dbReference type="Pfam" id="PF04932"/>
    </source>
</evidence>
<gene>
    <name evidence="7" type="ORF">JIV24_17290</name>
</gene>
<keyword evidence="7" id="KW-0436">Ligase</keyword>
<evidence type="ECO:0000256" key="3">
    <source>
        <dbReference type="ARBA" id="ARBA00022989"/>
    </source>
</evidence>
<feature type="transmembrane region" description="Helical" evidence="5">
    <location>
        <begin position="329"/>
        <end position="348"/>
    </location>
</feature>
<proteinExistence type="predicted"/>
<dbReference type="Proteomes" id="UP000605676">
    <property type="component" value="Unassembled WGS sequence"/>
</dbReference>
<feature type="transmembrane region" description="Helical" evidence="5">
    <location>
        <begin position="300"/>
        <end position="322"/>
    </location>
</feature>
<evidence type="ECO:0000256" key="1">
    <source>
        <dbReference type="ARBA" id="ARBA00004141"/>
    </source>
</evidence>
<feature type="transmembrane region" description="Helical" evidence="5">
    <location>
        <begin position="174"/>
        <end position="195"/>
    </location>
</feature>
<reference evidence="7 8" key="1">
    <citation type="submission" date="2021-01" db="EMBL/GenBank/DDBJ databases">
        <title>Carboxyliciviraga sp.nov., isolated from coastal sediments.</title>
        <authorList>
            <person name="Lu D."/>
            <person name="Zhang T."/>
        </authorList>
    </citation>
    <scope>NUCLEOTIDE SEQUENCE [LARGE SCALE GENOMIC DNA]</scope>
    <source>
        <strain evidence="7 8">N1Y132</strain>
    </source>
</reference>
<name>A0ABS1HN99_9BACT</name>
<evidence type="ECO:0000313" key="8">
    <source>
        <dbReference type="Proteomes" id="UP000605676"/>
    </source>
</evidence>
<keyword evidence="4 5" id="KW-0472">Membrane</keyword>
<feature type="transmembrane region" description="Helical" evidence="5">
    <location>
        <begin position="31"/>
        <end position="49"/>
    </location>
</feature>
<evidence type="ECO:0000256" key="4">
    <source>
        <dbReference type="ARBA" id="ARBA00023136"/>
    </source>
</evidence>
<dbReference type="InterPro" id="IPR007016">
    <property type="entry name" value="O-antigen_ligase-rel_domated"/>
</dbReference>
<feature type="domain" description="O-antigen ligase-related" evidence="6">
    <location>
        <begin position="179"/>
        <end position="315"/>
    </location>
</feature>
<feature type="transmembrane region" description="Helical" evidence="5">
    <location>
        <begin position="216"/>
        <end position="237"/>
    </location>
</feature>
<dbReference type="GO" id="GO:0016874">
    <property type="term" value="F:ligase activity"/>
    <property type="evidence" value="ECO:0007669"/>
    <property type="project" value="UniProtKB-KW"/>
</dbReference>